<evidence type="ECO:0000313" key="3">
    <source>
        <dbReference type="Proteomes" id="UP000228593"/>
    </source>
</evidence>
<dbReference type="InterPro" id="IPR036188">
    <property type="entry name" value="FAD/NAD-bd_sf"/>
</dbReference>
<dbReference type="EMBL" id="PDOB01000013">
    <property type="protein sequence ID" value="PIL39925.1"/>
    <property type="molecule type" value="Genomic_DNA"/>
</dbReference>
<dbReference type="RefSeq" id="WP_099915954.1">
    <property type="nucleotide sequence ID" value="NZ_BMHS01000016.1"/>
</dbReference>
<comment type="caution">
    <text evidence="2">The sequence shown here is derived from an EMBL/GenBank/DDBJ whole genome shotgun (WGS) entry which is preliminary data.</text>
</comment>
<dbReference type="Gene3D" id="3.50.50.60">
    <property type="entry name" value="FAD/NAD(P)-binding domain"/>
    <property type="match status" value="1"/>
</dbReference>
<evidence type="ECO:0000313" key="2">
    <source>
        <dbReference type="EMBL" id="PIL39925.1"/>
    </source>
</evidence>
<dbReference type="AlphaFoldDB" id="A0A2G8T1J2"/>
<organism evidence="2 3">
    <name type="scientific">Massilia psychrophila</name>
    <dbReference type="NCBI Taxonomy" id="1603353"/>
    <lineage>
        <taxon>Bacteria</taxon>
        <taxon>Pseudomonadati</taxon>
        <taxon>Pseudomonadota</taxon>
        <taxon>Betaproteobacteria</taxon>
        <taxon>Burkholderiales</taxon>
        <taxon>Oxalobacteraceae</taxon>
        <taxon>Telluria group</taxon>
        <taxon>Massilia</taxon>
    </lineage>
</organism>
<gene>
    <name evidence="2" type="ORF">CR103_10570</name>
</gene>
<dbReference type="SUPFAM" id="SSF51905">
    <property type="entry name" value="FAD/NAD(P)-binding domain"/>
    <property type="match status" value="1"/>
</dbReference>
<name>A0A2G8T1J2_9BURK</name>
<dbReference type="OrthoDB" id="9147056at2"/>
<accession>A0A2G8T1J2</accession>
<dbReference type="InterPro" id="IPR046918">
    <property type="entry name" value="ABC-3C_CTD2"/>
</dbReference>
<dbReference type="Pfam" id="PF20278">
    <property type="entry name" value="CTD2"/>
    <property type="match status" value="1"/>
</dbReference>
<sequence>MTPLEIVNAAVVHGTRSVFVLGCFEKRVTVYSQQIRALNLVDGILSEGLVRAKGKVAIVGGGVAGMTAAVALAKAAPELQQLDLFESRARVLELQHGSSRFLHPHFYDWPDSISKNADAGLPIMNWQAGPAGAIADTLRGEFERATHSSVLRTYPGVPVIELKPNSLGLVRVVAGDGSAINRIYDAVILAIGFGIERGLDGETPPYWTPSGLAGSIITPLANPIIFISGNGDGGLVDFQMAAFNALEHRQICELLASLDLGPARTVLEAIEQEAWADGANVDLFQEYQTRVRSQVPTAAWAEISERLRPNVRIWLHTNEPRLFRRTTALHNRFATFLAIEAHREIDSNTITLRTGVNFAGPLPSVGEVTLEGEAPFHPLRRYLRIGPDAHSNLSPFSGLLAGFVSAEAIPSRPESPILTATARARFDAFKDTAQPDVAMESTALPSHPARPTLTVSISLSVSGRIVWAGDVSLNNIIQLWAGGSSITVHCDINAANASMLMPAIARIGVHAQDFVLYARDFAGWQAGMLGLCSDRFLPGADLNFCCLIKGWLPPPPGLQVHSEQPIDEVVRTVHDQLDADLLQRLHDSIFGILGPAEIATGWPIEPALRQALWELWIQWHAELTANPAMRQRFLRLLASVNDQIDAGDGGLVQLGPKVMRPYLVKPTLFGLAFAACSDRAMGPAGRHPGNIAFEEVTGHACGVGWINRRELRGRAAAGQSWTTNVVLLSQLQEAVQLLEGDQRLDQNLTDQARIGLISLADKPIVIGANEDFLMALQSGIPTVQHFFQAIFERRAIASQQSLEEA</sequence>
<dbReference type="Proteomes" id="UP000228593">
    <property type="component" value="Unassembled WGS sequence"/>
</dbReference>
<evidence type="ECO:0000259" key="1">
    <source>
        <dbReference type="Pfam" id="PF20278"/>
    </source>
</evidence>
<protein>
    <recommendedName>
        <fullName evidence="1">ABC-three component systems C-terminal domain-containing protein</fullName>
    </recommendedName>
</protein>
<proteinExistence type="predicted"/>
<keyword evidence="3" id="KW-1185">Reference proteome</keyword>
<feature type="domain" description="ABC-three component systems C-terminal" evidence="1">
    <location>
        <begin position="462"/>
        <end position="788"/>
    </location>
</feature>
<reference evidence="2 3" key="1">
    <citation type="submission" date="2017-10" db="EMBL/GenBank/DDBJ databases">
        <title>Massilia psychrophilum sp. nov., a novel purple-pigmented bacterium isolated from Tianshan glacier, Xinjiang Municipality, China.</title>
        <authorList>
            <person name="Wang H."/>
        </authorList>
    </citation>
    <scope>NUCLEOTIDE SEQUENCE [LARGE SCALE GENOMIC DNA]</scope>
    <source>
        <strain evidence="2 3">JCM 30813</strain>
    </source>
</reference>